<evidence type="ECO:0000313" key="2">
    <source>
        <dbReference type="EMBL" id="PWI76746.1"/>
    </source>
</evidence>
<accession>A0A2U3EQG9</accession>
<dbReference type="EMBL" id="LCWV01000001">
    <property type="protein sequence ID" value="PWI76746.1"/>
    <property type="molecule type" value="Genomic_DNA"/>
</dbReference>
<name>A0A2U3EQG9_PURLI</name>
<feature type="compositionally biased region" description="Pro residues" evidence="1">
    <location>
        <begin position="219"/>
        <end position="232"/>
    </location>
</feature>
<evidence type="ECO:0000313" key="3">
    <source>
        <dbReference type="Proteomes" id="UP000245956"/>
    </source>
</evidence>
<proteinExistence type="predicted"/>
<feature type="region of interest" description="Disordered" evidence="1">
    <location>
        <begin position="271"/>
        <end position="306"/>
    </location>
</feature>
<gene>
    <name evidence="2" type="ORF">PCL_03940</name>
</gene>
<organism evidence="2 3">
    <name type="scientific">Purpureocillium lilacinum</name>
    <name type="common">Paecilomyces lilacinus</name>
    <dbReference type="NCBI Taxonomy" id="33203"/>
    <lineage>
        <taxon>Eukaryota</taxon>
        <taxon>Fungi</taxon>
        <taxon>Dikarya</taxon>
        <taxon>Ascomycota</taxon>
        <taxon>Pezizomycotina</taxon>
        <taxon>Sordariomycetes</taxon>
        <taxon>Hypocreomycetidae</taxon>
        <taxon>Hypocreales</taxon>
        <taxon>Ophiocordycipitaceae</taxon>
        <taxon>Purpureocillium</taxon>
    </lineage>
</organism>
<protein>
    <submittedName>
        <fullName evidence="2">Uncharacterized protein</fullName>
    </submittedName>
</protein>
<dbReference type="AlphaFoldDB" id="A0A2U3EQG9"/>
<comment type="caution">
    <text evidence="2">The sequence shown here is derived from an EMBL/GenBank/DDBJ whole genome shotgun (WGS) entry which is preliminary data.</text>
</comment>
<dbReference type="Proteomes" id="UP000245956">
    <property type="component" value="Unassembled WGS sequence"/>
</dbReference>
<feature type="region of interest" description="Disordered" evidence="1">
    <location>
        <begin position="330"/>
        <end position="354"/>
    </location>
</feature>
<feature type="compositionally biased region" description="Polar residues" evidence="1">
    <location>
        <begin position="330"/>
        <end position="339"/>
    </location>
</feature>
<feature type="region of interest" description="Disordered" evidence="1">
    <location>
        <begin position="213"/>
        <end position="237"/>
    </location>
</feature>
<reference evidence="2 3" key="1">
    <citation type="journal article" date="2016" name="Front. Microbiol.">
        <title>Genome and transcriptome sequences reveal the specific parasitism of the nematophagous Purpureocillium lilacinum 36-1.</title>
        <authorList>
            <person name="Xie J."/>
            <person name="Li S."/>
            <person name="Mo C."/>
            <person name="Xiao X."/>
            <person name="Peng D."/>
            <person name="Wang G."/>
            <person name="Xiao Y."/>
        </authorList>
    </citation>
    <scope>NUCLEOTIDE SEQUENCE [LARGE SCALE GENOMIC DNA]</scope>
    <source>
        <strain evidence="2 3">36-1</strain>
    </source>
</reference>
<sequence length="450" mass="48339">MRNPPPLPLRTASSNHCPRCLLDGDATSCETQLRAYAEAHAELRERGRPVRDLYRIARRGDLPVRVHPVLAKAALALLRDPPSYTGGMPRSFLSTSSSSGEDAGTSTREGVVALILAARHRDRPLSAAQVRHAEQHVLDTQRHCRSKNDVAAQDSRRRLACPTEVLSQQRESLAAERGGAFFVMQQRPPSPRDAQFAASSMASATLLNRMQSNARLGLGPPPSNPSHSPPTPVAGIFTHTSEHATGRQRSQASPGAHSRLLTPLATANLAHTNERADGPFPPRRLAGARTKLRKPTDTRHRRCASIGGPTKPAPCWAVKTLLRVRVQSSPQPPQAASNWTRRHAPAAGPLDAERRSCARISSTLGDQRPPSPILTLQRLTQPLRSAPTARPVWLTDSPAGRRLASLQDATTAGGTGAVAALQYSNQVLSCCPQSTSVCPCKGRAGLPVVI</sequence>
<evidence type="ECO:0000256" key="1">
    <source>
        <dbReference type="SAM" id="MobiDB-lite"/>
    </source>
</evidence>